<evidence type="ECO:0008006" key="4">
    <source>
        <dbReference type="Google" id="ProtNLM"/>
    </source>
</evidence>
<accession>A0ABS7K537</accession>
<feature type="transmembrane region" description="Helical" evidence="1">
    <location>
        <begin position="28"/>
        <end position="50"/>
    </location>
</feature>
<evidence type="ECO:0000256" key="1">
    <source>
        <dbReference type="SAM" id="Phobius"/>
    </source>
</evidence>
<dbReference type="EMBL" id="JACWFH010000012">
    <property type="protein sequence ID" value="MBY0097383.1"/>
    <property type="molecule type" value="Genomic_DNA"/>
</dbReference>
<reference evidence="2 3" key="1">
    <citation type="submission" date="2020-07" db="EMBL/GenBank/DDBJ databases">
        <title>Fungal Genomes of the International Space Station.</title>
        <authorList>
            <person name="Seuylemezian A."/>
            <person name="Singh N.K."/>
            <person name="Wood J."/>
            <person name="Venkateswaran K."/>
        </authorList>
    </citation>
    <scope>NUCLEOTIDE SEQUENCE [LARGE SCALE GENOMIC DNA]</scope>
    <source>
        <strain evidence="2 3">PL-B2</strain>
    </source>
</reference>
<evidence type="ECO:0000313" key="2">
    <source>
        <dbReference type="EMBL" id="MBY0097383.1"/>
    </source>
</evidence>
<evidence type="ECO:0000313" key="3">
    <source>
        <dbReference type="Proteomes" id="UP000769780"/>
    </source>
</evidence>
<protein>
    <recommendedName>
        <fullName evidence="4">Exosortase</fullName>
    </recommendedName>
</protein>
<dbReference type="Proteomes" id="UP000769780">
    <property type="component" value="Unassembled WGS sequence"/>
</dbReference>
<sequence>MFVFILLILITGVSLVMALRKKKSYFLAVPFISIFLYFLIEIIMVPEPFFDTVKFIFSLS</sequence>
<comment type="caution">
    <text evidence="2">The sequence shown here is derived from an EMBL/GenBank/DDBJ whole genome shotgun (WGS) entry which is preliminary data.</text>
</comment>
<keyword evidence="1" id="KW-0472">Membrane</keyword>
<gene>
    <name evidence="2" type="ORF">H0185_11315</name>
</gene>
<keyword evidence="1" id="KW-0812">Transmembrane</keyword>
<organism evidence="2 3">
    <name type="scientific">Mesobacillus maritimus</name>
    <dbReference type="NCBI Taxonomy" id="1643336"/>
    <lineage>
        <taxon>Bacteria</taxon>
        <taxon>Bacillati</taxon>
        <taxon>Bacillota</taxon>
        <taxon>Bacilli</taxon>
        <taxon>Bacillales</taxon>
        <taxon>Bacillaceae</taxon>
        <taxon>Mesobacillus</taxon>
    </lineage>
</organism>
<dbReference type="RefSeq" id="WP_221873600.1">
    <property type="nucleotide sequence ID" value="NZ_JACWFH010000012.1"/>
</dbReference>
<keyword evidence="1" id="KW-1133">Transmembrane helix</keyword>
<keyword evidence="3" id="KW-1185">Reference proteome</keyword>
<proteinExistence type="predicted"/>
<name>A0ABS7K537_9BACI</name>